<dbReference type="EMBL" id="AMZH03010212">
    <property type="protein sequence ID" value="RRT55170.1"/>
    <property type="molecule type" value="Genomic_DNA"/>
</dbReference>
<proteinExistence type="predicted"/>
<evidence type="ECO:0000313" key="3">
    <source>
        <dbReference type="Proteomes" id="UP000287651"/>
    </source>
</evidence>
<gene>
    <name evidence="2" type="ORF">B296_00016278</name>
</gene>
<protein>
    <submittedName>
        <fullName evidence="2">Uncharacterized protein</fullName>
    </submittedName>
</protein>
<evidence type="ECO:0000256" key="1">
    <source>
        <dbReference type="SAM" id="MobiDB-lite"/>
    </source>
</evidence>
<reference evidence="2 3" key="1">
    <citation type="journal article" date="2014" name="Agronomy (Basel)">
        <title>A Draft Genome Sequence for Ensete ventricosum, the Drought-Tolerant Tree Against Hunger.</title>
        <authorList>
            <person name="Harrison J."/>
            <person name="Moore K.A."/>
            <person name="Paszkiewicz K."/>
            <person name="Jones T."/>
            <person name="Grant M."/>
            <person name="Ambacheew D."/>
            <person name="Muzemil S."/>
            <person name="Studholme D.J."/>
        </authorList>
    </citation>
    <scope>NUCLEOTIDE SEQUENCE [LARGE SCALE GENOMIC DNA]</scope>
</reference>
<sequence>MRLRTRLECVESSPRVSGACYDGVREFIRRRSRLTERLSGEISRRDREARWEYAGRSPEEDQKTHRKNAGGYRIDGSLARVKSKHQAGVRTMRLETNLECVGSSLRVSGASQDGTREFVRRLLGLAERLEISRRDQEARWEYVGRSSKEDQKTHPKMLETAGLAGGLVFTQRRSVVDTDVPQGGGLESGHRPAGAKPL</sequence>
<accession>A0A426YTW2</accession>
<organism evidence="2 3">
    <name type="scientific">Ensete ventricosum</name>
    <name type="common">Abyssinian banana</name>
    <name type="synonym">Musa ensete</name>
    <dbReference type="NCBI Taxonomy" id="4639"/>
    <lineage>
        <taxon>Eukaryota</taxon>
        <taxon>Viridiplantae</taxon>
        <taxon>Streptophyta</taxon>
        <taxon>Embryophyta</taxon>
        <taxon>Tracheophyta</taxon>
        <taxon>Spermatophyta</taxon>
        <taxon>Magnoliopsida</taxon>
        <taxon>Liliopsida</taxon>
        <taxon>Zingiberales</taxon>
        <taxon>Musaceae</taxon>
        <taxon>Ensete</taxon>
    </lineage>
</organism>
<comment type="caution">
    <text evidence="2">The sequence shown here is derived from an EMBL/GenBank/DDBJ whole genome shotgun (WGS) entry which is preliminary data.</text>
</comment>
<dbReference type="AlphaFoldDB" id="A0A426YTW2"/>
<name>A0A426YTW2_ENSVE</name>
<evidence type="ECO:0000313" key="2">
    <source>
        <dbReference type="EMBL" id="RRT55170.1"/>
    </source>
</evidence>
<feature type="region of interest" description="Disordered" evidence="1">
    <location>
        <begin position="178"/>
        <end position="198"/>
    </location>
</feature>
<dbReference type="Proteomes" id="UP000287651">
    <property type="component" value="Unassembled WGS sequence"/>
</dbReference>